<comment type="subcellular location">
    <subcellularLocation>
        <location evidence="1">Membrane</location>
        <topology evidence="1">Multi-pass membrane protein</topology>
    </subcellularLocation>
</comment>
<dbReference type="InterPro" id="IPR007568">
    <property type="entry name" value="RTA1"/>
</dbReference>
<proteinExistence type="predicted"/>
<evidence type="ECO:0000313" key="6">
    <source>
        <dbReference type="EMBL" id="OBT98868.1"/>
    </source>
</evidence>
<name>A0A1B8GSR4_9PEZI</name>
<feature type="transmembrane region" description="Helical" evidence="5">
    <location>
        <begin position="162"/>
        <end position="182"/>
    </location>
</feature>
<accession>A0A1B8GSR4</accession>
<protein>
    <submittedName>
        <fullName evidence="6">Uncharacterized protein</fullName>
    </submittedName>
</protein>
<dbReference type="GeneID" id="28836681"/>
<evidence type="ECO:0000256" key="5">
    <source>
        <dbReference type="SAM" id="Phobius"/>
    </source>
</evidence>
<keyword evidence="7" id="KW-1185">Reference proteome</keyword>
<dbReference type="PANTHER" id="PTHR31465:SF17">
    <property type="entry name" value="DOMAIN PROTEIN, PUTATIVE (AFU_ORTHOLOGUE AFUA_5G09900)-RELATED"/>
    <property type="match status" value="1"/>
</dbReference>
<organism evidence="6 7">
    <name type="scientific">Pseudogymnoascus verrucosus</name>
    <dbReference type="NCBI Taxonomy" id="342668"/>
    <lineage>
        <taxon>Eukaryota</taxon>
        <taxon>Fungi</taxon>
        <taxon>Dikarya</taxon>
        <taxon>Ascomycota</taxon>
        <taxon>Pezizomycotina</taxon>
        <taxon>Leotiomycetes</taxon>
        <taxon>Thelebolales</taxon>
        <taxon>Thelebolaceae</taxon>
        <taxon>Pseudogymnoascus</taxon>
    </lineage>
</organism>
<dbReference type="RefSeq" id="XP_018132601.1">
    <property type="nucleotide sequence ID" value="XM_018272791.2"/>
</dbReference>
<evidence type="ECO:0000256" key="1">
    <source>
        <dbReference type="ARBA" id="ARBA00004141"/>
    </source>
</evidence>
<evidence type="ECO:0000256" key="2">
    <source>
        <dbReference type="ARBA" id="ARBA00022692"/>
    </source>
</evidence>
<dbReference type="Proteomes" id="UP000091956">
    <property type="component" value="Unassembled WGS sequence"/>
</dbReference>
<feature type="transmembrane region" description="Helical" evidence="5">
    <location>
        <begin position="27"/>
        <end position="45"/>
    </location>
</feature>
<feature type="transmembrane region" description="Helical" evidence="5">
    <location>
        <begin position="208"/>
        <end position="225"/>
    </location>
</feature>
<dbReference type="Pfam" id="PF04479">
    <property type="entry name" value="RTA1"/>
    <property type="match status" value="1"/>
</dbReference>
<sequence length="314" mass="34844">MDITLIREPGGNITGAIFFPYTPSLPAAYVFMGSFAFLTIAHIIYMFPLRSWYFLSFILGGICETFGYYGRTKAHENISEIGSWMLQNVLILGGPTFLAATVYMTLGRYIVALDAHDHAMIAPRWITRIYILIDVLCFVSQFMGAGIQASGDPKIINIGNKAILGGLIFQLVAFAFFVLMAIRVHSRLNGRHEVYTAMPSRWPMSRKYFWGLYVVSVLFIVRNLVRAIEYAQQATSGGISYATRNTDGTITIPKKEGSGSIGSNEIFLYIFDAAPMALVALTFLLLHPGRMLKAVRSGKGERLLEMETGITMTG</sequence>
<evidence type="ECO:0000313" key="7">
    <source>
        <dbReference type="Proteomes" id="UP000091956"/>
    </source>
</evidence>
<evidence type="ECO:0000256" key="3">
    <source>
        <dbReference type="ARBA" id="ARBA00022989"/>
    </source>
</evidence>
<gene>
    <name evidence="6" type="ORF">VE01_03295</name>
</gene>
<feature type="transmembrane region" description="Helical" evidence="5">
    <location>
        <begin position="52"/>
        <end position="69"/>
    </location>
</feature>
<reference evidence="7" key="2">
    <citation type="journal article" date="2018" name="Nat. Commun.">
        <title>Extreme sensitivity to ultraviolet light in the fungal pathogen causing white-nose syndrome of bats.</title>
        <authorList>
            <person name="Palmer J.M."/>
            <person name="Drees K.P."/>
            <person name="Foster J.T."/>
            <person name="Lindner D.L."/>
        </authorList>
    </citation>
    <scope>NUCLEOTIDE SEQUENCE [LARGE SCALE GENOMIC DNA]</scope>
    <source>
        <strain evidence="7">UAMH 10579</strain>
    </source>
</reference>
<feature type="transmembrane region" description="Helical" evidence="5">
    <location>
        <begin position="89"/>
        <end position="111"/>
    </location>
</feature>
<evidence type="ECO:0000256" key="4">
    <source>
        <dbReference type="ARBA" id="ARBA00023136"/>
    </source>
</evidence>
<keyword evidence="2 5" id="KW-0812">Transmembrane</keyword>
<feature type="transmembrane region" description="Helical" evidence="5">
    <location>
        <begin position="266"/>
        <end position="286"/>
    </location>
</feature>
<keyword evidence="4 5" id="KW-0472">Membrane</keyword>
<dbReference type="STRING" id="342668.A0A1B8GSR4"/>
<dbReference type="GO" id="GO:0016020">
    <property type="term" value="C:membrane"/>
    <property type="evidence" value="ECO:0007669"/>
    <property type="project" value="UniProtKB-SubCell"/>
</dbReference>
<reference evidence="6 7" key="1">
    <citation type="submission" date="2016-03" db="EMBL/GenBank/DDBJ databases">
        <title>Comparative genomics of Pseudogymnoascus destructans, the fungus causing white-nose syndrome of bats.</title>
        <authorList>
            <person name="Palmer J.M."/>
            <person name="Drees K.P."/>
            <person name="Foster J.T."/>
            <person name="Lindner D.L."/>
        </authorList>
    </citation>
    <scope>NUCLEOTIDE SEQUENCE [LARGE SCALE GENOMIC DNA]</scope>
    <source>
        <strain evidence="6 7">UAMH 10579</strain>
    </source>
</reference>
<keyword evidence="3 5" id="KW-1133">Transmembrane helix</keyword>
<dbReference type="PANTHER" id="PTHR31465">
    <property type="entry name" value="PROTEIN RTA1-RELATED"/>
    <property type="match status" value="1"/>
</dbReference>
<feature type="transmembrane region" description="Helical" evidence="5">
    <location>
        <begin position="131"/>
        <end position="150"/>
    </location>
</feature>
<dbReference type="AlphaFoldDB" id="A0A1B8GSR4"/>
<dbReference type="OrthoDB" id="3358017at2759"/>
<dbReference type="EMBL" id="KV460215">
    <property type="protein sequence ID" value="OBT98868.1"/>
    <property type="molecule type" value="Genomic_DNA"/>
</dbReference>